<dbReference type="AlphaFoldDB" id="A0A1G6XJ59"/>
<dbReference type="SUPFAM" id="SSF54523">
    <property type="entry name" value="Pili subunits"/>
    <property type="match status" value="1"/>
</dbReference>
<dbReference type="PROSITE" id="PS00409">
    <property type="entry name" value="PROKAR_NTER_METHYL"/>
    <property type="match status" value="1"/>
</dbReference>
<proteinExistence type="inferred from homology"/>
<sequence>MNYSRGFTLIELMIVVAIISILAAIAIPQYQEYVATTQVRRAHAEVAAYRAPAEELLARGQILITNAQLGYTQSNITTVAAGNIASFLLDGSGVIEVTMGGSVSPGVAGVRISMVRAPGGAWTCQVDSSAASGWKGTYMPWGCQ</sequence>
<dbReference type="EMBL" id="FNAE01000001">
    <property type="protein sequence ID" value="SDD77337.1"/>
    <property type="molecule type" value="Genomic_DNA"/>
</dbReference>
<dbReference type="GO" id="GO:0009289">
    <property type="term" value="C:pilus"/>
    <property type="evidence" value="ECO:0007669"/>
    <property type="project" value="InterPro"/>
</dbReference>
<dbReference type="InterPro" id="IPR012902">
    <property type="entry name" value="N_methyl_site"/>
</dbReference>
<dbReference type="NCBIfam" id="TIGR02532">
    <property type="entry name" value="IV_pilin_GFxxxE"/>
    <property type="match status" value="1"/>
</dbReference>
<keyword evidence="5" id="KW-0472">Membrane</keyword>
<keyword evidence="9" id="KW-1185">Reference proteome</keyword>
<gene>
    <name evidence="7" type="ORF">SAMN05216575_1011258</name>
    <name evidence="6" type="ORF">SIM71_09510</name>
</gene>
<reference evidence="7 8" key="1">
    <citation type="submission" date="2016-10" db="EMBL/GenBank/DDBJ databases">
        <authorList>
            <person name="de Groot N.N."/>
        </authorList>
    </citation>
    <scope>NUCLEOTIDE SEQUENCE [LARGE SCALE GENOMIC DNA]</scope>
    <source>
        <strain evidence="7 8">JCM 10630</strain>
    </source>
</reference>
<evidence type="ECO:0000313" key="8">
    <source>
        <dbReference type="Proteomes" id="UP000182413"/>
    </source>
</evidence>
<dbReference type="InterPro" id="IPR045584">
    <property type="entry name" value="Pilin-like"/>
</dbReference>
<evidence type="ECO:0000313" key="9">
    <source>
        <dbReference type="Proteomes" id="UP001278050"/>
    </source>
</evidence>
<evidence type="ECO:0000256" key="3">
    <source>
        <dbReference type="ARBA" id="ARBA00029638"/>
    </source>
</evidence>
<reference evidence="6 9" key="2">
    <citation type="submission" date="2023-11" db="EMBL/GenBank/DDBJ databases">
        <title>MicrobeMod: A computational toolkit for identifying prokaryotic methylation and restriction-modification with nanopore sequencing.</title>
        <authorList>
            <person name="Crits-Christoph A."/>
            <person name="Kang S.C."/>
            <person name="Lee H."/>
            <person name="Ostrov N."/>
        </authorList>
    </citation>
    <scope>NUCLEOTIDE SEQUENCE [LARGE SCALE GENOMIC DNA]</scope>
    <source>
        <strain evidence="6 9">ATCC BAA-571</strain>
    </source>
</reference>
<dbReference type="OrthoDB" id="5918848at2"/>
<organism evidence="7 8">
    <name type="scientific">Ectopseudomonas alcaliphila</name>
    <dbReference type="NCBI Taxonomy" id="101564"/>
    <lineage>
        <taxon>Bacteria</taxon>
        <taxon>Pseudomonadati</taxon>
        <taxon>Pseudomonadota</taxon>
        <taxon>Gammaproteobacteria</taxon>
        <taxon>Pseudomonadales</taxon>
        <taxon>Pseudomonadaceae</taxon>
        <taxon>Ectopseudomonas</taxon>
    </lineage>
</organism>
<evidence type="ECO:0000313" key="6">
    <source>
        <dbReference type="EMBL" id="MDX5992291.1"/>
    </source>
</evidence>
<dbReference type="Pfam" id="PF00114">
    <property type="entry name" value="Pilin"/>
    <property type="match status" value="1"/>
</dbReference>
<keyword evidence="5" id="KW-0812">Transmembrane</keyword>
<dbReference type="Pfam" id="PF07963">
    <property type="entry name" value="N_methyl"/>
    <property type="match status" value="1"/>
</dbReference>
<protein>
    <recommendedName>
        <fullName evidence="3">Pilin</fullName>
    </recommendedName>
</protein>
<keyword evidence="4" id="KW-0281">Fimbrium</keyword>
<dbReference type="RefSeq" id="WP_139202891.1">
    <property type="nucleotide sequence ID" value="NZ_CBCSET010000001.1"/>
</dbReference>
<evidence type="ECO:0000256" key="5">
    <source>
        <dbReference type="SAM" id="Phobius"/>
    </source>
</evidence>
<keyword evidence="2" id="KW-0488">Methylation</keyword>
<evidence type="ECO:0000256" key="1">
    <source>
        <dbReference type="ARBA" id="ARBA00005233"/>
    </source>
</evidence>
<evidence type="ECO:0000256" key="2">
    <source>
        <dbReference type="ARBA" id="ARBA00022481"/>
    </source>
</evidence>
<dbReference type="Proteomes" id="UP000182413">
    <property type="component" value="Unassembled WGS sequence"/>
</dbReference>
<comment type="similarity">
    <text evidence="1 4">Belongs to the N-Me-Phe pilin family.</text>
</comment>
<accession>A0A1G6XJ59</accession>
<dbReference type="GO" id="GO:0007155">
    <property type="term" value="P:cell adhesion"/>
    <property type="evidence" value="ECO:0007669"/>
    <property type="project" value="InterPro"/>
</dbReference>
<dbReference type="InterPro" id="IPR001082">
    <property type="entry name" value="Pilin"/>
</dbReference>
<name>A0A1G6XJ59_9GAMM</name>
<feature type="transmembrane region" description="Helical" evidence="5">
    <location>
        <begin position="7"/>
        <end position="27"/>
    </location>
</feature>
<dbReference type="Proteomes" id="UP001278050">
    <property type="component" value="Unassembled WGS sequence"/>
</dbReference>
<dbReference type="EMBL" id="JAWXXP010000001">
    <property type="protein sequence ID" value="MDX5992291.1"/>
    <property type="molecule type" value="Genomic_DNA"/>
</dbReference>
<keyword evidence="5" id="KW-1133">Transmembrane helix</keyword>
<evidence type="ECO:0000313" key="7">
    <source>
        <dbReference type="EMBL" id="SDD77337.1"/>
    </source>
</evidence>
<dbReference type="Gene3D" id="3.30.700.10">
    <property type="entry name" value="Glycoprotein, Type 4 Pilin"/>
    <property type="match status" value="1"/>
</dbReference>
<evidence type="ECO:0000256" key="4">
    <source>
        <dbReference type="RuleBase" id="RU000389"/>
    </source>
</evidence>